<dbReference type="Gene3D" id="1.10.510.10">
    <property type="entry name" value="Transferase(Phosphotransferase) domain 1"/>
    <property type="match status" value="1"/>
</dbReference>
<keyword evidence="7" id="KW-0597">Phosphoprotein</keyword>
<evidence type="ECO:0000256" key="18">
    <source>
        <dbReference type="ARBA" id="ARBA00023170"/>
    </source>
</evidence>
<dbReference type="Proteomes" id="UP001372338">
    <property type="component" value="Unassembled WGS sequence"/>
</dbReference>
<feature type="transmembrane region" description="Helical" evidence="23">
    <location>
        <begin position="657"/>
        <end position="679"/>
    </location>
</feature>
<reference evidence="26 27" key="1">
    <citation type="submission" date="2024-01" db="EMBL/GenBank/DDBJ databases">
        <title>The genomes of 5 underutilized Papilionoideae crops provide insights into root nodulation and disease resistanc.</title>
        <authorList>
            <person name="Yuan L."/>
        </authorList>
    </citation>
    <scope>NUCLEOTIDE SEQUENCE [LARGE SCALE GENOMIC DNA]</scope>
    <source>
        <strain evidence="26">ZHUSHIDOU_FW_LH</strain>
        <tissue evidence="26">Leaf</tissue>
    </source>
</reference>
<keyword evidence="6" id="KW-0723">Serine/threonine-protein kinase</keyword>
<evidence type="ECO:0000256" key="17">
    <source>
        <dbReference type="ARBA" id="ARBA00023136"/>
    </source>
</evidence>
<evidence type="ECO:0000256" key="9">
    <source>
        <dbReference type="ARBA" id="ARBA00022679"/>
    </source>
</evidence>
<keyword evidence="17 23" id="KW-0472">Membrane</keyword>
<dbReference type="AlphaFoldDB" id="A0AAN9FHG9"/>
<feature type="chain" id="PRO_5042928205" description="non-specific serine/threonine protein kinase" evidence="24">
    <location>
        <begin position="24"/>
        <end position="1028"/>
    </location>
</feature>
<dbReference type="FunFam" id="3.80.10.10:FF:000288">
    <property type="entry name" value="LRR receptor-like serine/threonine-protein kinase EFR"/>
    <property type="match status" value="1"/>
</dbReference>
<evidence type="ECO:0000256" key="5">
    <source>
        <dbReference type="ARBA" id="ARBA00022475"/>
    </source>
</evidence>
<accession>A0AAN9FHG9</accession>
<dbReference type="SMART" id="SM00220">
    <property type="entry name" value="S_TKc"/>
    <property type="match status" value="1"/>
</dbReference>
<dbReference type="Gene3D" id="3.30.200.20">
    <property type="entry name" value="Phosphorylase Kinase, domain 1"/>
    <property type="match status" value="1"/>
</dbReference>
<dbReference type="FunFam" id="3.30.200.20:FF:000432">
    <property type="entry name" value="LRR receptor-like serine/threonine-protein kinase EFR"/>
    <property type="match status" value="1"/>
</dbReference>
<dbReference type="InterPro" id="IPR003591">
    <property type="entry name" value="Leu-rich_rpt_typical-subtyp"/>
</dbReference>
<keyword evidence="16 23" id="KW-1133">Transmembrane helix</keyword>
<organism evidence="26 27">
    <name type="scientific">Crotalaria pallida</name>
    <name type="common">Smooth rattlebox</name>
    <name type="synonym">Crotalaria striata</name>
    <dbReference type="NCBI Taxonomy" id="3830"/>
    <lineage>
        <taxon>Eukaryota</taxon>
        <taxon>Viridiplantae</taxon>
        <taxon>Streptophyta</taxon>
        <taxon>Embryophyta</taxon>
        <taxon>Tracheophyta</taxon>
        <taxon>Spermatophyta</taxon>
        <taxon>Magnoliopsida</taxon>
        <taxon>eudicotyledons</taxon>
        <taxon>Gunneridae</taxon>
        <taxon>Pentapetalae</taxon>
        <taxon>rosids</taxon>
        <taxon>fabids</taxon>
        <taxon>Fabales</taxon>
        <taxon>Fabaceae</taxon>
        <taxon>Papilionoideae</taxon>
        <taxon>50 kb inversion clade</taxon>
        <taxon>genistoids sensu lato</taxon>
        <taxon>core genistoids</taxon>
        <taxon>Crotalarieae</taxon>
        <taxon>Crotalaria</taxon>
    </lineage>
</organism>
<dbReference type="Pfam" id="PF08263">
    <property type="entry name" value="LRRNT_2"/>
    <property type="match status" value="1"/>
</dbReference>
<comment type="catalytic activity">
    <reaction evidence="20">
        <text>L-threonyl-[protein] + ATP = O-phospho-L-threonyl-[protein] + ADP + H(+)</text>
        <dbReference type="Rhea" id="RHEA:46608"/>
        <dbReference type="Rhea" id="RHEA-COMP:11060"/>
        <dbReference type="Rhea" id="RHEA-COMP:11605"/>
        <dbReference type="ChEBI" id="CHEBI:15378"/>
        <dbReference type="ChEBI" id="CHEBI:30013"/>
        <dbReference type="ChEBI" id="CHEBI:30616"/>
        <dbReference type="ChEBI" id="CHEBI:61977"/>
        <dbReference type="ChEBI" id="CHEBI:456216"/>
        <dbReference type="EC" id="2.7.11.1"/>
    </reaction>
</comment>
<dbReference type="EMBL" id="JAYWIO010000003">
    <property type="protein sequence ID" value="KAK7276389.1"/>
    <property type="molecule type" value="Genomic_DNA"/>
</dbReference>
<dbReference type="GO" id="GO:0005524">
    <property type="term" value="F:ATP binding"/>
    <property type="evidence" value="ECO:0007669"/>
    <property type="project" value="UniProtKB-UniRule"/>
</dbReference>
<dbReference type="Pfam" id="PF00560">
    <property type="entry name" value="LRR_1"/>
    <property type="match status" value="3"/>
</dbReference>
<dbReference type="InterPro" id="IPR055414">
    <property type="entry name" value="LRR_R13L4/SHOC2-like"/>
</dbReference>
<dbReference type="InterPro" id="IPR017441">
    <property type="entry name" value="Protein_kinase_ATP_BS"/>
</dbReference>
<dbReference type="EC" id="2.7.11.1" evidence="4"/>
<feature type="binding site" evidence="22">
    <location>
        <position position="740"/>
    </location>
    <ligand>
        <name>ATP</name>
        <dbReference type="ChEBI" id="CHEBI:30616"/>
    </ligand>
</feature>
<proteinExistence type="inferred from homology"/>
<sequence>MMISKKMMTVIMFLLCIGSQTLMFMPSTTVAQALSSSTDKLALLALKESLTNGIPDSLPSWNDSLHFCEWQGITCSPRHMRVSAMHLENQNWGGTLGPALGNLTFLTKLNLSNINLHGEIPKEVGRLKQLQLLDLRNNNLHGEVPIELSNCSKLQAILLSHNDLTGNIPSWFGSMSQLTQLLLSTNNLVGTIPASLGNLSSLVNMSLSKNHLEGVIPDALGKLSNLEVLFLGLNNLSGTVPHSLYNLSNIQSIDMGSNQLSGTILSNIHLAFPNLQHFLVGDNQFTGTFPSSISNLTGLQEFEIVLNFFEGPIPPTLGSLNKLYWFNIDSNNFGSARAHDLDFLYSLTNCTQLEFLSLGGNRFGGVLPDVISNLTTNLYYLNTRTNQIFGMIPEGIGRLTGLTTLYMGENFLQGTIPNSIGKLTNLVMLELDDNKLSGNIPPIIGNLTMLSEIYLYKNNFEGNIPFTLGYCSQLQTFSANGNYLSGNIPNQTFGSIKGLTNLDLSNNYLTGPIPSEFGNLKQLSVLYLSGNKLSGEIPMELGACTALTELILQRNLFQGSIPLFFVSLRSLDYLDLSHNNFSGTIPRELENLPFLNTLLLSFNHLHGEVPTGGVFNNMSAFSVAGNKDLCGGIPQLKLPTCPSLPSKKHNMALKRNIIVIIVIGGVLISFMCFMSVYCLHKKSKKLSSSPSMQKRYLRVSYGELHQATNGFSSSNLVGTGSFGSVYKGTLPHFEVPIAVKVLNLQSSGASKSFIAECKALGKIKHRNLVNLLTSCSSVDYKGEDFKAIVLKFMPNGSLESLLHSNEHESRNMNLNFAQMLSIANDVAHALDYLHHDSEQCVVHCDIKPSNILLDDDYVAHLGDFGLAKLLYGATSDSNGDQSCSSTIKGTIGYVPPEYGAASPVTAQGDIYSYGILLLEMLTGRRPTDSMFGESLSLHKFCNMAIPEGITEIADSRLLIQSDEEQSRVGKEQNMVDNIRECLVSFARIGVACSAEFSNQRMSIKDVIAELHAIKQKLHRKEPSLRQRN</sequence>
<dbReference type="InterPro" id="IPR000719">
    <property type="entry name" value="Prot_kinase_dom"/>
</dbReference>
<protein>
    <recommendedName>
        <fullName evidence="4">non-specific serine/threonine protein kinase</fullName>
        <ecNumber evidence="4">2.7.11.1</ecNumber>
    </recommendedName>
</protein>
<keyword evidence="19" id="KW-0325">Glycoprotein</keyword>
<evidence type="ECO:0000256" key="7">
    <source>
        <dbReference type="ARBA" id="ARBA00022553"/>
    </source>
</evidence>
<keyword evidence="10 23" id="KW-0812">Transmembrane</keyword>
<dbReference type="PROSITE" id="PS00107">
    <property type="entry name" value="PROTEIN_KINASE_ATP"/>
    <property type="match status" value="1"/>
</dbReference>
<dbReference type="Pfam" id="PF13855">
    <property type="entry name" value="LRR_8"/>
    <property type="match status" value="2"/>
</dbReference>
<evidence type="ECO:0000256" key="15">
    <source>
        <dbReference type="ARBA" id="ARBA00022840"/>
    </source>
</evidence>
<keyword evidence="5" id="KW-1003">Cell membrane</keyword>
<evidence type="ECO:0000313" key="26">
    <source>
        <dbReference type="EMBL" id="KAK7276389.1"/>
    </source>
</evidence>
<evidence type="ECO:0000256" key="16">
    <source>
        <dbReference type="ARBA" id="ARBA00022989"/>
    </source>
</evidence>
<keyword evidence="18" id="KW-0675">Receptor</keyword>
<evidence type="ECO:0000256" key="2">
    <source>
        <dbReference type="ARBA" id="ARBA00004479"/>
    </source>
</evidence>
<dbReference type="GO" id="GO:0005886">
    <property type="term" value="C:plasma membrane"/>
    <property type="evidence" value="ECO:0007669"/>
    <property type="project" value="UniProtKB-SubCell"/>
</dbReference>
<evidence type="ECO:0000256" key="3">
    <source>
        <dbReference type="ARBA" id="ARBA00008684"/>
    </source>
</evidence>
<evidence type="ECO:0000256" key="14">
    <source>
        <dbReference type="ARBA" id="ARBA00022777"/>
    </source>
</evidence>
<evidence type="ECO:0000256" key="4">
    <source>
        <dbReference type="ARBA" id="ARBA00012513"/>
    </source>
</evidence>
<comment type="subcellular location">
    <subcellularLocation>
        <location evidence="1">Cell membrane</location>
        <topology evidence="1">Single-pass membrane protein</topology>
    </subcellularLocation>
    <subcellularLocation>
        <location evidence="2">Membrane</location>
        <topology evidence="2">Single-pass type I membrane protein</topology>
    </subcellularLocation>
</comment>
<evidence type="ECO:0000256" key="24">
    <source>
        <dbReference type="SAM" id="SignalP"/>
    </source>
</evidence>
<dbReference type="Gene3D" id="3.80.10.10">
    <property type="entry name" value="Ribonuclease Inhibitor"/>
    <property type="match status" value="4"/>
</dbReference>
<dbReference type="FunFam" id="1.10.510.10:FF:000358">
    <property type="entry name" value="Putative leucine-rich repeat receptor-like serine/threonine-protein kinase"/>
    <property type="match status" value="1"/>
</dbReference>
<evidence type="ECO:0000256" key="22">
    <source>
        <dbReference type="PROSITE-ProRule" id="PRU10141"/>
    </source>
</evidence>
<dbReference type="PANTHER" id="PTHR48053">
    <property type="entry name" value="LEUCINE RICH REPEAT FAMILY PROTEIN, EXPRESSED"/>
    <property type="match status" value="1"/>
</dbReference>
<evidence type="ECO:0000256" key="20">
    <source>
        <dbReference type="ARBA" id="ARBA00047899"/>
    </source>
</evidence>
<evidence type="ECO:0000256" key="1">
    <source>
        <dbReference type="ARBA" id="ARBA00004162"/>
    </source>
</evidence>
<dbReference type="InterPro" id="IPR051716">
    <property type="entry name" value="Plant_RL_S/T_kinase"/>
</dbReference>
<dbReference type="SMART" id="SM00369">
    <property type="entry name" value="LRR_TYP"/>
    <property type="match status" value="7"/>
</dbReference>
<evidence type="ECO:0000256" key="12">
    <source>
        <dbReference type="ARBA" id="ARBA00022737"/>
    </source>
</evidence>
<keyword evidence="9" id="KW-0808">Transferase</keyword>
<dbReference type="InterPro" id="IPR001611">
    <property type="entry name" value="Leu-rich_rpt"/>
</dbReference>
<keyword evidence="11 24" id="KW-0732">Signal</keyword>
<dbReference type="FunFam" id="3.80.10.10:FF:000095">
    <property type="entry name" value="LRR receptor-like serine/threonine-protein kinase GSO1"/>
    <property type="match status" value="1"/>
</dbReference>
<keyword evidence="12" id="KW-0677">Repeat</keyword>
<dbReference type="Pfam" id="PF23598">
    <property type="entry name" value="LRR_14"/>
    <property type="match status" value="1"/>
</dbReference>
<evidence type="ECO:0000256" key="23">
    <source>
        <dbReference type="SAM" id="Phobius"/>
    </source>
</evidence>
<evidence type="ECO:0000313" key="27">
    <source>
        <dbReference type="Proteomes" id="UP001372338"/>
    </source>
</evidence>
<feature type="domain" description="Protein kinase" evidence="25">
    <location>
        <begin position="711"/>
        <end position="1028"/>
    </location>
</feature>
<dbReference type="InterPro" id="IPR013210">
    <property type="entry name" value="LRR_N_plant-typ"/>
</dbReference>
<dbReference type="PROSITE" id="PS50011">
    <property type="entry name" value="PROTEIN_KINASE_DOM"/>
    <property type="match status" value="1"/>
</dbReference>
<evidence type="ECO:0000256" key="13">
    <source>
        <dbReference type="ARBA" id="ARBA00022741"/>
    </source>
</evidence>
<evidence type="ECO:0000256" key="8">
    <source>
        <dbReference type="ARBA" id="ARBA00022614"/>
    </source>
</evidence>
<dbReference type="Pfam" id="PF00069">
    <property type="entry name" value="Pkinase"/>
    <property type="match status" value="1"/>
</dbReference>
<evidence type="ECO:0000256" key="21">
    <source>
        <dbReference type="ARBA" id="ARBA00048679"/>
    </source>
</evidence>
<keyword evidence="13 22" id="KW-0547">Nucleotide-binding</keyword>
<dbReference type="InterPro" id="IPR011009">
    <property type="entry name" value="Kinase-like_dom_sf"/>
</dbReference>
<evidence type="ECO:0000256" key="6">
    <source>
        <dbReference type="ARBA" id="ARBA00022527"/>
    </source>
</evidence>
<comment type="caution">
    <text evidence="26">The sequence shown here is derived from an EMBL/GenBank/DDBJ whole genome shotgun (WGS) entry which is preliminary data.</text>
</comment>
<keyword evidence="14" id="KW-0418">Kinase</keyword>
<evidence type="ECO:0000256" key="11">
    <source>
        <dbReference type="ARBA" id="ARBA00022729"/>
    </source>
</evidence>
<dbReference type="PROSITE" id="PS51450">
    <property type="entry name" value="LRR"/>
    <property type="match status" value="1"/>
</dbReference>
<gene>
    <name evidence="26" type="ORF">RIF29_17528</name>
</gene>
<evidence type="ECO:0000256" key="10">
    <source>
        <dbReference type="ARBA" id="ARBA00022692"/>
    </source>
</evidence>
<comment type="similarity">
    <text evidence="3">Belongs to the protein kinase superfamily. Ser/Thr protein kinase family.</text>
</comment>
<dbReference type="InterPro" id="IPR032675">
    <property type="entry name" value="LRR_dom_sf"/>
</dbReference>
<dbReference type="SUPFAM" id="SSF56112">
    <property type="entry name" value="Protein kinase-like (PK-like)"/>
    <property type="match status" value="1"/>
</dbReference>
<dbReference type="InterPro" id="IPR008271">
    <property type="entry name" value="Ser/Thr_kinase_AS"/>
</dbReference>
<dbReference type="PROSITE" id="PS00108">
    <property type="entry name" value="PROTEIN_KINASE_ST"/>
    <property type="match status" value="1"/>
</dbReference>
<keyword evidence="8" id="KW-0433">Leucine-rich repeat</keyword>
<dbReference type="GO" id="GO:0004674">
    <property type="term" value="F:protein serine/threonine kinase activity"/>
    <property type="evidence" value="ECO:0007669"/>
    <property type="project" value="UniProtKB-KW"/>
</dbReference>
<evidence type="ECO:0000256" key="19">
    <source>
        <dbReference type="ARBA" id="ARBA00023180"/>
    </source>
</evidence>
<keyword evidence="15 22" id="KW-0067">ATP-binding</keyword>
<dbReference type="SUPFAM" id="SSF52058">
    <property type="entry name" value="L domain-like"/>
    <property type="match status" value="2"/>
</dbReference>
<keyword evidence="27" id="KW-1185">Reference proteome</keyword>
<dbReference type="SMART" id="SM00365">
    <property type="entry name" value="LRR_SD22"/>
    <property type="match status" value="7"/>
</dbReference>
<comment type="catalytic activity">
    <reaction evidence="21">
        <text>L-seryl-[protein] + ATP = O-phospho-L-seryl-[protein] + ADP + H(+)</text>
        <dbReference type="Rhea" id="RHEA:17989"/>
        <dbReference type="Rhea" id="RHEA-COMP:9863"/>
        <dbReference type="Rhea" id="RHEA-COMP:11604"/>
        <dbReference type="ChEBI" id="CHEBI:15378"/>
        <dbReference type="ChEBI" id="CHEBI:29999"/>
        <dbReference type="ChEBI" id="CHEBI:30616"/>
        <dbReference type="ChEBI" id="CHEBI:83421"/>
        <dbReference type="ChEBI" id="CHEBI:456216"/>
        <dbReference type="EC" id="2.7.11.1"/>
    </reaction>
</comment>
<evidence type="ECO:0000259" key="25">
    <source>
        <dbReference type="PROSITE" id="PS50011"/>
    </source>
</evidence>
<name>A0AAN9FHG9_CROPI</name>
<dbReference type="PANTHER" id="PTHR48053:SF162">
    <property type="entry name" value="LRR RECEPTOR-LIKE KINASE"/>
    <property type="match status" value="1"/>
</dbReference>
<feature type="signal peptide" evidence="24">
    <location>
        <begin position="1"/>
        <end position="23"/>
    </location>
</feature>